<dbReference type="InterPro" id="IPR036259">
    <property type="entry name" value="MFS_trans_sf"/>
</dbReference>
<dbReference type="GO" id="GO:0022857">
    <property type="term" value="F:transmembrane transporter activity"/>
    <property type="evidence" value="ECO:0007669"/>
    <property type="project" value="InterPro"/>
</dbReference>
<dbReference type="GO" id="GO:0005886">
    <property type="term" value="C:plasma membrane"/>
    <property type="evidence" value="ECO:0007669"/>
    <property type="project" value="UniProtKB-SubCell"/>
</dbReference>
<feature type="transmembrane region" description="Helical" evidence="6">
    <location>
        <begin position="145"/>
        <end position="167"/>
    </location>
</feature>
<accession>A0A099D6J0</accession>
<proteinExistence type="predicted"/>
<dbReference type="OrthoDB" id="5317164at2"/>
<dbReference type="KEGG" id="aey:CDG81_07345"/>
<evidence type="ECO:0000313" key="11">
    <source>
        <dbReference type="Proteomes" id="UP000215043"/>
    </source>
</evidence>
<feature type="transmembrane region" description="Helical" evidence="6">
    <location>
        <begin position="292"/>
        <end position="312"/>
    </location>
</feature>
<feature type="transmembrane region" description="Helical" evidence="6">
    <location>
        <begin position="389"/>
        <end position="405"/>
    </location>
</feature>
<reference evidence="9 10" key="1">
    <citation type="journal article" date="2014" name="PLoS ONE">
        <title>Identification and Characterization of a New Erythromycin Biosynthetic Gene Cluster in Actinopolyspora erythraea YIM90600, a Novel Erythronolide-Producing Halophilic Actinomycete Isolated from Salt Field.</title>
        <authorList>
            <person name="Chen D."/>
            <person name="Feng J."/>
            <person name="Huang L."/>
            <person name="Zhang Q."/>
            <person name="Wu J."/>
            <person name="Zhu X."/>
            <person name="Duan Y."/>
            <person name="Xu Z."/>
        </authorList>
    </citation>
    <scope>NUCLEOTIDE SEQUENCE [LARGE SCALE GENOMIC DNA]</scope>
    <source>
        <strain evidence="9 10">YIM90600</strain>
    </source>
</reference>
<feature type="transmembrane region" description="Helical" evidence="6">
    <location>
        <begin position="324"/>
        <end position="343"/>
    </location>
</feature>
<feature type="transmembrane region" description="Helical" evidence="6">
    <location>
        <begin position="206"/>
        <end position="225"/>
    </location>
</feature>
<feature type="transmembrane region" description="Helical" evidence="6">
    <location>
        <begin position="91"/>
        <end position="114"/>
    </location>
</feature>
<feature type="transmembrane region" description="Helical" evidence="6">
    <location>
        <begin position="258"/>
        <end position="280"/>
    </location>
</feature>
<protein>
    <submittedName>
        <fullName evidence="8">MFS transporter</fullName>
    </submittedName>
    <submittedName>
        <fullName evidence="9">Major facilitator transporter</fullName>
    </submittedName>
</protein>
<evidence type="ECO:0000259" key="7">
    <source>
        <dbReference type="PROSITE" id="PS50850"/>
    </source>
</evidence>
<reference evidence="8 11" key="2">
    <citation type="submission" date="2017-08" db="EMBL/GenBank/DDBJ databases">
        <title>The complete genome sequence of moderately halophilic actinomycete Actinopolyspora erythraea YIM 90600, the producer of novel erythromycin, novel actinopolysporins A-C and tubercidin.</title>
        <authorList>
            <person name="Yin M."/>
            <person name="Tang S."/>
        </authorList>
    </citation>
    <scope>NUCLEOTIDE SEQUENCE [LARGE SCALE GENOMIC DNA]</scope>
    <source>
        <strain evidence="8 11">YIM 90600</strain>
    </source>
</reference>
<feature type="transmembrane region" description="Helical" evidence="6">
    <location>
        <begin position="179"/>
        <end position="200"/>
    </location>
</feature>
<evidence type="ECO:0000256" key="5">
    <source>
        <dbReference type="SAM" id="MobiDB-lite"/>
    </source>
</evidence>
<dbReference type="AlphaFoldDB" id="A0A099D6J0"/>
<organism evidence="8 11">
    <name type="scientific">Actinopolyspora erythraea</name>
    <dbReference type="NCBI Taxonomy" id="414996"/>
    <lineage>
        <taxon>Bacteria</taxon>
        <taxon>Bacillati</taxon>
        <taxon>Actinomycetota</taxon>
        <taxon>Actinomycetes</taxon>
        <taxon>Actinopolysporales</taxon>
        <taxon>Actinopolysporaceae</taxon>
        <taxon>Actinopolyspora</taxon>
    </lineage>
</organism>
<feature type="compositionally biased region" description="Polar residues" evidence="5">
    <location>
        <begin position="29"/>
        <end position="39"/>
    </location>
</feature>
<feature type="region of interest" description="Disordered" evidence="5">
    <location>
        <begin position="1"/>
        <end position="47"/>
    </location>
</feature>
<sequence length="438" mass="44168">MYSESRTETVSDRLIVQDATPGADETRNDTTSQANQSAPETDGASDRAAAAGGGLLLAGVALAAANMRPAVTSLSSILGGVRDSLGASTTWASVLTSVPTLCFGVAGIAAPLLARRWGMRRVVGIALGVLTAAMLFRVTGAATTVLVGTVVSCAAIAMCNVLIPVVVKESFPRRVGMATGLYTTAMAAGGSVGSAFTPWLRAELGGWRLALATWAVLALAAFLVWNSAGRGGDSGAGAAPKATAGAANGGASLLRSPLAWAVTVYFAMQSLVAYVVMGWLPEVFKSAGAGAGAAGGLLGLVLLIGVPISMVLPPLVTRTKGQSVWTVCLAATAISGFLGVLFAPMSAPLLWALLIGVGMSAFPLALVLISLRTSSAADTSRLSGMAQSIGYLIASTGPFLFGMLHDVTGSWSASLVVLIGVLTVQALVGTFAGRPRTV</sequence>
<dbReference type="SUPFAM" id="SSF103473">
    <property type="entry name" value="MFS general substrate transporter"/>
    <property type="match status" value="1"/>
</dbReference>
<evidence type="ECO:0000256" key="3">
    <source>
        <dbReference type="ARBA" id="ARBA00022989"/>
    </source>
</evidence>
<keyword evidence="3 6" id="KW-1133">Transmembrane helix</keyword>
<dbReference type="HOGENOM" id="CLU_038046_0_0_11"/>
<evidence type="ECO:0000313" key="10">
    <source>
        <dbReference type="Proteomes" id="UP000029737"/>
    </source>
</evidence>
<dbReference type="Proteomes" id="UP000029737">
    <property type="component" value="Unassembled WGS sequence"/>
</dbReference>
<dbReference type="InterPro" id="IPR011701">
    <property type="entry name" value="MFS"/>
</dbReference>
<dbReference type="Gene3D" id="1.20.1250.20">
    <property type="entry name" value="MFS general substrate transporter like domains"/>
    <property type="match status" value="1"/>
</dbReference>
<keyword evidence="10" id="KW-1185">Reference proteome</keyword>
<dbReference type="EMBL" id="CP022752">
    <property type="protein sequence ID" value="ASU78150.1"/>
    <property type="molecule type" value="Genomic_DNA"/>
</dbReference>
<keyword evidence="2 6" id="KW-0812">Transmembrane</keyword>
<evidence type="ECO:0000256" key="6">
    <source>
        <dbReference type="SAM" id="Phobius"/>
    </source>
</evidence>
<feature type="compositionally biased region" description="Basic and acidic residues" evidence="5">
    <location>
        <begin position="1"/>
        <end position="11"/>
    </location>
</feature>
<feature type="transmembrane region" description="Helical" evidence="6">
    <location>
        <begin position="121"/>
        <end position="139"/>
    </location>
</feature>
<dbReference type="PANTHER" id="PTHR23523">
    <property type="match status" value="1"/>
</dbReference>
<feature type="transmembrane region" description="Helical" evidence="6">
    <location>
        <begin position="411"/>
        <end position="432"/>
    </location>
</feature>
<dbReference type="RefSeq" id="WP_043572166.1">
    <property type="nucleotide sequence ID" value="NZ_CP022752.1"/>
</dbReference>
<feature type="transmembrane region" description="Helical" evidence="6">
    <location>
        <begin position="349"/>
        <end position="369"/>
    </location>
</feature>
<feature type="transmembrane region" description="Helical" evidence="6">
    <location>
        <begin position="48"/>
        <end position="71"/>
    </location>
</feature>
<comment type="subcellular location">
    <subcellularLocation>
        <location evidence="1">Cell membrane</location>
        <topology evidence="1">Multi-pass membrane protein</topology>
    </subcellularLocation>
</comment>
<gene>
    <name evidence="8" type="ORF">CDG81_07345</name>
    <name evidence="9" type="ORF">IL38_09360</name>
</gene>
<name>A0A099D6J0_9ACTN</name>
<dbReference type="PROSITE" id="PS50850">
    <property type="entry name" value="MFS"/>
    <property type="match status" value="1"/>
</dbReference>
<dbReference type="CDD" id="cd17339">
    <property type="entry name" value="MFS_NIMT_CynX_like"/>
    <property type="match status" value="1"/>
</dbReference>
<evidence type="ECO:0000256" key="4">
    <source>
        <dbReference type="ARBA" id="ARBA00023136"/>
    </source>
</evidence>
<dbReference type="eggNOG" id="COG2807">
    <property type="taxonomic scope" value="Bacteria"/>
</dbReference>
<dbReference type="Pfam" id="PF07690">
    <property type="entry name" value="MFS_1"/>
    <property type="match status" value="1"/>
</dbReference>
<dbReference type="InterPro" id="IPR020846">
    <property type="entry name" value="MFS_dom"/>
</dbReference>
<dbReference type="Proteomes" id="UP000215043">
    <property type="component" value="Chromosome"/>
</dbReference>
<feature type="domain" description="Major facilitator superfamily (MFS) profile" evidence="7">
    <location>
        <begin position="47"/>
        <end position="438"/>
    </location>
</feature>
<dbReference type="InterPro" id="IPR052524">
    <property type="entry name" value="MFS_Cyanate_Porter"/>
</dbReference>
<evidence type="ECO:0000256" key="2">
    <source>
        <dbReference type="ARBA" id="ARBA00022692"/>
    </source>
</evidence>
<dbReference type="EMBL" id="JPMV01000016">
    <property type="protein sequence ID" value="KGI81634.1"/>
    <property type="molecule type" value="Genomic_DNA"/>
</dbReference>
<evidence type="ECO:0000313" key="9">
    <source>
        <dbReference type="EMBL" id="KGI81634.1"/>
    </source>
</evidence>
<evidence type="ECO:0000313" key="8">
    <source>
        <dbReference type="EMBL" id="ASU78150.1"/>
    </source>
</evidence>
<dbReference type="PANTHER" id="PTHR23523:SF2">
    <property type="entry name" value="2-NITROIMIDAZOLE TRANSPORTER"/>
    <property type="match status" value="1"/>
</dbReference>
<keyword evidence="4 6" id="KW-0472">Membrane</keyword>
<evidence type="ECO:0000256" key="1">
    <source>
        <dbReference type="ARBA" id="ARBA00004651"/>
    </source>
</evidence>